<dbReference type="PANTHER" id="PTHR22677:SF4">
    <property type="entry name" value="USHER SYNDROME TYPE-1G PROTEIN-LIKE PROTEIN"/>
    <property type="match status" value="1"/>
</dbReference>
<reference evidence="2" key="1">
    <citation type="journal article" date="2023" name="IMA Fungus">
        <title>Comparative genomic study of the Penicillium genus elucidates a diverse pangenome and 15 lateral gene transfer events.</title>
        <authorList>
            <person name="Petersen C."/>
            <person name="Sorensen T."/>
            <person name="Nielsen M.R."/>
            <person name="Sondergaard T.E."/>
            <person name="Sorensen J.L."/>
            <person name="Fitzpatrick D.A."/>
            <person name="Frisvad J.C."/>
            <person name="Nielsen K.L."/>
        </authorList>
    </citation>
    <scope>NUCLEOTIDE SEQUENCE</scope>
    <source>
        <strain evidence="2">IBT 15450</strain>
    </source>
</reference>
<reference evidence="2" key="2">
    <citation type="submission" date="2023-01" db="EMBL/GenBank/DDBJ databases">
        <authorList>
            <person name="Petersen C."/>
        </authorList>
    </citation>
    <scope>NUCLEOTIDE SEQUENCE</scope>
    <source>
        <strain evidence="2">IBT 15450</strain>
    </source>
</reference>
<dbReference type="AlphaFoldDB" id="A0AAD6IEJ6"/>
<evidence type="ECO:0000313" key="2">
    <source>
        <dbReference type="EMBL" id="KAJ6044479.1"/>
    </source>
</evidence>
<gene>
    <name evidence="2" type="ORF">N7460_005834</name>
</gene>
<dbReference type="SUPFAM" id="SSF48403">
    <property type="entry name" value="Ankyrin repeat"/>
    <property type="match status" value="1"/>
</dbReference>
<dbReference type="Pfam" id="PF12796">
    <property type="entry name" value="Ank_2"/>
    <property type="match status" value="1"/>
</dbReference>
<dbReference type="InterPro" id="IPR002110">
    <property type="entry name" value="Ankyrin_rpt"/>
</dbReference>
<dbReference type="Proteomes" id="UP001219568">
    <property type="component" value="Unassembled WGS sequence"/>
</dbReference>
<name>A0AAD6IEJ6_PENCN</name>
<sequence length="296" mass="33252">MPFTTTNQAFTPTRVTKSANGARGAKSATEKTDGWAPIFDAAMKGDCVAIEKLITGPKDTQVRFLGVSPLLLATIAGHLEAVTLLLKKGADINDRDDDSRTIFTLALDSNHKFIADQLIKNHPNVTVTDPRLDKGKDWLKQQFDNICSQVKDRDSQPPKKVLDYLLAWEFPDDKNRSVLDVYWEHILLRFIGDVPRDIQRNYSPDLNLALIGTFDRMLKGHAGIRESARLLNSKLPTTGYGIIDTIVRSDNHWVTERWSYDNKQGITVEDGIDSFLIDTKEGKITNKMINYHVQGA</sequence>
<evidence type="ECO:0000313" key="3">
    <source>
        <dbReference type="Proteomes" id="UP001219568"/>
    </source>
</evidence>
<dbReference type="PROSITE" id="PS50297">
    <property type="entry name" value="ANK_REP_REGION"/>
    <property type="match status" value="1"/>
</dbReference>
<dbReference type="PROSITE" id="PS50088">
    <property type="entry name" value="ANK_REPEAT"/>
    <property type="match status" value="1"/>
</dbReference>
<proteinExistence type="predicted"/>
<dbReference type="InterPro" id="IPR036770">
    <property type="entry name" value="Ankyrin_rpt-contain_sf"/>
</dbReference>
<protein>
    <recommendedName>
        <fullName evidence="4">Ankyrin repeat protein</fullName>
    </recommendedName>
</protein>
<evidence type="ECO:0008006" key="4">
    <source>
        <dbReference type="Google" id="ProtNLM"/>
    </source>
</evidence>
<dbReference type="EMBL" id="JAQJZL010000004">
    <property type="protein sequence ID" value="KAJ6044479.1"/>
    <property type="molecule type" value="Genomic_DNA"/>
</dbReference>
<keyword evidence="3" id="KW-1185">Reference proteome</keyword>
<feature type="repeat" description="ANK" evidence="1">
    <location>
        <begin position="65"/>
        <end position="97"/>
    </location>
</feature>
<accession>A0AAD6IEJ6</accession>
<keyword evidence="1" id="KW-0040">ANK repeat</keyword>
<dbReference type="Gene3D" id="1.25.40.20">
    <property type="entry name" value="Ankyrin repeat-containing domain"/>
    <property type="match status" value="1"/>
</dbReference>
<organism evidence="2 3">
    <name type="scientific">Penicillium canescens</name>
    <dbReference type="NCBI Taxonomy" id="5083"/>
    <lineage>
        <taxon>Eukaryota</taxon>
        <taxon>Fungi</taxon>
        <taxon>Dikarya</taxon>
        <taxon>Ascomycota</taxon>
        <taxon>Pezizomycotina</taxon>
        <taxon>Eurotiomycetes</taxon>
        <taxon>Eurotiomycetidae</taxon>
        <taxon>Eurotiales</taxon>
        <taxon>Aspergillaceae</taxon>
        <taxon>Penicillium</taxon>
    </lineage>
</organism>
<evidence type="ECO:0000256" key="1">
    <source>
        <dbReference type="PROSITE-ProRule" id="PRU00023"/>
    </source>
</evidence>
<comment type="caution">
    <text evidence="2">The sequence shown here is derived from an EMBL/GenBank/DDBJ whole genome shotgun (WGS) entry which is preliminary data.</text>
</comment>
<dbReference type="PANTHER" id="PTHR22677">
    <property type="entry name" value="ANKYRIN REPEAT DOMAIN-CONTAINING PROTEIN 60"/>
    <property type="match status" value="1"/>
</dbReference>
<dbReference type="SMART" id="SM00248">
    <property type="entry name" value="ANK"/>
    <property type="match status" value="3"/>
</dbReference>
<dbReference type="InterPro" id="IPR039323">
    <property type="entry name" value="ANKRD_45/46/60"/>
</dbReference>